<comment type="subcellular location">
    <subcellularLocation>
        <location evidence="1">Nucleus</location>
    </subcellularLocation>
</comment>
<dbReference type="Pfam" id="PF04082">
    <property type="entry name" value="Fungal_trans"/>
    <property type="match status" value="1"/>
</dbReference>
<dbReference type="InterPro" id="IPR007219">
    <property type="entry name" value="XnlR_reg_dom"/>
</dbReference>
<dbReference type="OrthoDB" id="6077919at2759"/>
<accession>A0A9P4J9S8</accession>
<dbReference type="InterPro" id="IPR051059">
    <property type="entry name" value="VerF-like"/>
</dbReference>
<evidence type="ECO:0000313" key="9">
    <source>
        <dbReference type="EMBL" id="KAF2156695.1"/>
    </source>
</evidence>
<evidence type="ECO:0000259" key="8">
    <source>
        <dbReference type="Pfam" id="PF04082"/>
    </source>
</evidence>
<dbReference type="GO" id="GO:0000785">
    <property type="term" value="C:chromatin"/>
    <property type="evidence" value="ECO:0007669"/>
    <property type="project" value="TreeGrafter"/>
</dbReference>
<dbReference type="Proteomes" id="UP000799439">
    <property type="component" value="Unassembled WGS sequence"/>
</dbReference>
<keyword evidence="3" id="KW-0677">Repeat</keyword>
<dbReference type="GO" id="GO:0000978">
    <property type="term" value="F:RNA polymerase II cis-regulatory region sequence-specific DNA binding"/>
    <property type="evidence" value="ECO:0007669"/>
    <property type="project" value="InterPro"/>
</dbReference>
<dbReference type="EMBL" id="ML996081">
    <property type="protein sequence ID" value="KAF2156695.1"/>
    <property type="molecule type" value="Genomic_DNA"/>
</dbReference>
<evidence type="ECO:0000256" key="7">
    <source>
        <dbReference type="SAM" id="MobiDB-lite"/>
    </source>
</evidence>
<sequence length="599" mass="65881">MAAIGALYEYDQAASKELFDSAKRMIQLYLEERRKADMSAAVNGFHASNGTTSHNTPLWLVQAMLLNVIYGHNCGDKQSADIASTHCAALVSLARAAELSQSASSSQDSQGSGISDGSASPVNDSTPHAPQSAGHLAWLKWKDTEERKRTFFAVFNLSSLLVTAYNHAPAIMNSEISLDLPCDEDLWAADSAGDWLARGGNLAAEQNALPFATALSTLLTANQRNPGAFTNNWYHQLQSGNFSRFHGRQLDIRPSTFGCLVLINALHNFIWETRSRHHSRQWTAKETESMFAHIEPALNAWQAAWKANEHHHIQRPNPFGLGPLAADSIPLLDLAFVRLFVNLGRSKEAFWQRDFDAMANEFARGAEVVQHAEGSPGADSMSMGDHSAEAQSRQGLRRPSQILTTGHGSKRERYLRRAAFYAADSLSISAKFSLTYADNSAHELPIQSAMCFFDCSQVLAEWVSTVQERVGRYLGMLGRQDTDYSQVPAIMLLEAEDIDLLTKLDNICQMMEEKLVRQTNAFATDMSTVDSVTGMHNSAHIDHIPTLHGVGFGVKILRATALMLEKAAVWPVTHVMANALEVQATHMNQRAEASVMVAV</sequence>
<evidence type="ECO:0000313" key="10">
    <source>
        <dbReference type="Proteomes" id="UP000799439"/>
    </source>
</evidence>
<evidence type="ECO:0000256" key="2">
    <source>
        <dbReference type="ARBA" id="ARBA00022723"/>
    </source>
</evidence>
<feature type="compositionally biased region" description="Low complexity" evidence="7">
    <location>
        <begin position="102"/>
        <end position="120"/>
    </location>
</feature>
<dbReference type="GO" id="GO:0000981">
    <property type="term" value="F:DNA-binding transcription factor activity, RNA polymerase II-specific"/>
    <property type="evidence" value="ECO:0007669"/>
    <property type="project" value="InterPro"/>
</dbReference>
<feature type="domain" description="Xylanolytic transcriptional activator regulatory" evidence="8">
    <location>
        <begin position="1"/>
        <end position="216"/>
    </location>
</feature>
<organism evidence="9 10">
    <name type="scientific">Myriangium duriaei CBS 260.36</name>
    <dbReference type="NCBI Taxonomy" id="1168546"/>
    <lineage>
        <taxon>Eukaryota</taxon>
        <taxon>Fungi</taxon>
        <taxon>Dikarya</taxon>
        <taxon>Ascomycota</taxon>
        <taxon>Pezizomycotina</taxon>
        <taxon>Dothideomycetes</taxon>
        <taxon>Dothideomycetidae</taxon>
        <taxon>Myriangiales</taxon>
        <taxon>Myriangiaceae</taxon>
        <taxon>Myriangium</taxon>
    </lineage>
</organism>
<keyword evidence="6" id="KW-0539">Nucleus</keyword>
<dbReference type="PANTHER" id="PTHR40626">
    <property type="entry name" value="MIP31509P"/>
    <property type="match status" value="1"/>
</dbReference>
<dbReference type="CDD" id="cd12148">
    <property type="entry name" value="fungal_TF_MHR"/>
    <property type="match status" value="1"/>
</dbReference>
<dbReference type="AlphaFoldDB" id="A0A9P4J9S8"/>
<evidence type="ECO:0000256" key="6">
    <source>
        <dbReference type="ARBA" id="ARBA00023242"/>
    </source>
</evidence>
<dbReference type="GO" id="GO:0008270">
    <property type="term" value="F:zinc ion binding"/>
    <property type="evidence" value="ECO:0007669"/>
    <property type="project" value="UniProtKB-KW"/>
</dbReference>
<feature type="region of interest" description="Disordered" evidence="7">
    <location>
        <begin position="373"/>
        <end position="409"/>
    </location>
</feature>
<keyword evidence="4" id="KW-0863">Zinc-finger</keyword>
<dbReference type="GO" id="GO:0006351">
    <property type="term" value="P:DNA-templated transcription"/>
    <property type="evidence" value="ECO:0007669"/>
    <property type="project" value="InterPro"/>
</dbReference>
<keyword evidence="10" id="KW-1185">Reference proteome</keyword>
<reference evidence="9" key="1">
    <citation type="journal article" date="2020" name="Stud. Mycol.">
        <title>101 Dothideomycetes genomes: a test case for predicting lifestyles and emergence of pathogens.</title>
        <authorList>
            <person name="Haridas S."/>
            <person name="Albert R."/>
            <person name="Binder M."/>
            <person name="Bloem J."/>
            <person name="Labutti K."/>
            <person name="Salamov A."/>
            <person name="Andreopoulos B."/>
            <person name="Baker S."/>
            <person name="Barry K."/>
            <person name="Bills G."/>
            <person name="Bluhm B."/>
            <person name="Cannon C."/>
            <person name="Castanera R."/>
            <person name="Culley D."/>
            <person name="Daum C."/>
            <person name="Ezra D."/>
            <person name="Gonzalez J."/>
            <person name="Henrissat B."/>
            <person name="Kuo A."/>
            <person name="Liang C."/>
            <person name="Lipzen A."/>
            <person name="Lutzoni F."/>
            <person name="Magnuson J."/>
            <person name="Mondo S."/>
            <person name="Nolan M."/>
            <person name="Ohm R."/>
            <person name="Pangilinan J."/>
            <person name="Park H.-J."/>
            <person name="Ramirez L."/>
            <person name="Alfaro M."/>
            <person name="Sun H."/>
            <person name="Tritt A."/>
            <person name="Yoshinaga Y."/>
            <person name="Zwiers L.-H."/>
            <person name="Turgeon B."/>
            <person name="Goodwin S."/>
            <person name="Spatafora J."/>
            <person name="Crous P."/>
            <person name="Grigoriev I."/>
        </authorList>
    </citation>
    <scope>NUCLEOTIDE SEQUENCE</scope>
    <source>
        <strain evidence="9">CBS 260.36</strain>
    </source>
</reference>
<comment type="caution">
    <text evidence="9">The sequence shown here is derived from an EMBL/GenBank/DDBJ whole genome shotgun (WGS) entry which is preliminary data.</text>
</comment>
<dbReference type="PANTHER" id="PTHR40626:SF13">
    <property type="entry name" value="RESPIRATION FACTOR 2-RELATED"/>
    <property type="match status" value="1"/>
</dbReference>
<evidence type="ECO:0000256" key="4">
    <source>
        <dbReference type="ARBA" id="ARBA00022771"/>
    </source>
</evidence>
<evidence type="ECO:0000256" key="3">
    <source>
        <dbReference type="ARBA" id="ARBA00022737"/>
    </source>
</evidence>
<evidence type="ECO:0000256" key="1">
    <source>
        <dbReference type="ARBA" id="ARBA00004123"/>
    </source>
</evidence>
<evidence type="ECO:0000256" key="5">
    <source>
        <dbReference type="ARBA" id="ARBA00022833"/>
    </source>
</evidence>
<keyword evidence="5" id="KW-0862">Zinc</keyword>
<keyword evidence="2" id="KW-0479">Metal-binding</keyword>
<name>A0A9P4J9S8_9PEZI</name>
<proteinExistence type="predicted"/>
<protein>
    <recommendedName>
        <fullName evidence="8">Xylanolytic transcriptional activator regulatory domain-containing protein</fullName>
    </recommendedName>
</protein>
<gene>
    <name evidence="9" type="ORF">K461DRAFT_272768</name>
</gene>
<dbReference type="GO" id="GO:0005634">
    <property type="term" value="C:nucleus"/>
    <property type="evidence" value="ECO:0007669"/>
    <property type="project" value="UniProtKB-SubCell"/>
</dbReference>
<feature type="region of interest" description="Disordered" evidence="7">
    <location>
        <begin position="102"/>
        <end position="131"/>
    </location>
</feature>